<organism evidence="3 4">
    <name type="scientific">Candidatus Limisoma intestinavium</name>
    <dbReference type="NCBI Taxonomy" id="2840856"/>
    <lineage>
        <taxon>Bacteria</taxon>
        <taxon>Pseudomonadati</taxon>
        <taxon>Bacteroidota</taxon>
        <taxon>Bacteroidia</taxon>
        <taxon>Bacteroidales</taxon>
        <taxon>Candidatus Limisoma</taxon>
    </lineage>
</organism>
<evidence type="ECO:0000313" key="4">
    <source>
        <dbReference type="Proteomes" id="UP000824076"/>
    </source>
</evidence>
<proteinExistence type="predicted"/>
<accession>A0A9D1IJ56</accession>
<name>A0A9D1IJ56_9BACT</name>
<sequence>MNRFLSILALCLAATCLPAEAQSRYAWKEATTVSARLVNKPQKTGGIEVYTRPSTLIVKTPEQIDVVVMSILGQTISKATISAGTYELQIPTSGIYIVRVSDFTLRVAI</sequence>
<evidence type="ECO:0000259" key="2">
    <source>
        <dbReference type="Pfam" id="PF19910"/>
    </source>
</evidence>
<comment type="caution">
    <text evidence="3">The sequence shown here is derived from an EMBL/GenBank/DDBJ whole genome shotgun (WGS) entry which is preliminary data.</text>
</comment>
<dbReference type="AlphaFoldDB" id="A0A9D1IJ56"/>
<dbReference type="InterPro" id="IPR045963">
    <property type="entry name" value="DUF6383"/>
</dbReference>
<evidence type="ECO:0000256" key="1">
    <source>
        <dbReference type="SAM" id="SignalP"/>
    </source>
</evidence>
<protein>
    <submittedName>
        <fullName evidence="3">T9SS type A sorting domain-containing protein</fullName>
    </submittedName>
</protein>
<dbReference type="Pfam" id="PF19910">
    <property type="entry name" value="DUF6383"/>
    <property type="match status" value="1"/>
</dbReference>
<dbReference type="EMBL" id="DVMS01000032">
    <property type="protein sequence ID" value="HIU38288.1"/>
    <property type="molecule type" value="Genomic_DNA"/>
</dbReference>
<gene>
    <name evidence="3" type="ORF">IAD18_01315</name>
</gene>
<feature type="chain" id="PRO_5039481357" evidence="1">
    <location>
        <begin position="22"/>
        <end position="109"/>
    </location>
</feature>
<reference evidence="3" key="1">
    <citation type="submission" date="2020-10" db="EMBL/GenBank/DDBJ databases">
        <authorList>
            <person name="Gilroy R."/>
        </authorList>
    </citation>
    <scope>NUCLEOTIDE SEQUENCE</scope>
    <source>
        <strain evidence="3">17073</strain>
    </source>
</reference>
<evidence type="ECO:0000313" key="3">
    <source>
        <dbReference type="EMBL" id="HIU38288.1"/>
    </source>
</evidence>
<dbReference type="NCBIfam" id="TIGR04183">
    <property type="entry name" value="Por_Secre_tail"/>
    <property type="match status" value="1"/>
</dbReference>
<dbReference type="Proteomes" id="UP000824076">
    <property type="component" value="Unassembled WGS sequence"/>
</dbReference>
<keyword evidence="1" id="KW-0732">Signal</keyword>
<feature type="domain" description="DUF6383" evidence="2">
    <location>
        <begin position="43"/>
        <end position="100"/>
    </location>
</feature>
<feature type="signal peptide" evidence="1">
    <location>
        <begin position="1"/>
        <end position="21"/>
    </location>
</feature>
<reference evidence="3" key="2">
    <citation type="journal article" date="2021" name="PeerJ">
        <title>Extensive microbial diversity within the chicken gut microbiome revealed by metagenomics and culture.</title>
        <authorList>
            <person name="Gilroy R."/>
            <person name="Ravi A."/>
            <person name="Getino M."/>
            <person name="Pursley I."/>
            <person name="Horton D.L."/>
            <person name="Alikhan N.F."/>
            <person name="Baker D."/>
            <person name="Gharbi K."/>
            <person name="Hall N."/>
            <person name="Watson M."/>
            <person name="Adriaenssens E.M."/>
            <person name="Foster-Nyarko E."/>
            <person name="Jarju S."/>
            <person name="Secka A."/>
            <person name="Antonio M."/>
            <person name="Oren A."/>
            <person name="Chaudhuri R.R."/>
            <person name="La Ragione R."/>
            <person name="Hildebrand F."/>
            <person name="Pallen M.J."/>
        </authorList>
    </citation>
    <scope>NUCLEOTIDE SEQUENCE</scope>
    <source>
        <strain evidence="3">17073</strain>
    </source>
</reference>
<dbReference type="InterPro" id="IPR026444">
    <property type="entry name" value="Secre_tail"/>
</dbReference>